<feature type="non-terminal residue" evidence="2">
    <location>
        <position position="52"/>
    </location>
</feature>
<sequence>MWLMAHHGPDGARDDHHTNDGPPEMVANLTGLGRRSECRTVGRVTARHKYYR</sequence>
<evidence type="ECO:0000313" key="3">
    <source>
        <dbReference type="Proteomes" id="UP000823775"/>
    </source>
</evidence>
<gene>
    <name evidence="2" type="ORF">HAX54_019852</name>
</gene>
<protein>
    <submittedName>
        <fullName evidence="2">Uncharacterized protein</fullName>
    </submittedName>
</protein>
<proteinExistence type="predicted"/>
<feature type="region of interest" description="Disordered" evidence="1">
    <location>
        <begin position="1"/>
        <end position="28"/>
    </location>
</feature>
<reference evidence="2 3" key="1">
    <citation type="journal article" date="2021" name="BMC Genomics">
        <title>Datura genome reveals duplications of psychoactive alkaloid biosynthetic genes and high mutation rate following tissue culture.</title>
        <authorList>
            <person name="Rajewski A."/>
            <person name="Carter-House D."/>
            <person name="Stajich J."/>
            <person name="Litt A."/>
        </authorList>
    </citation>
    <scope>NUCLEOTIDE SEQUENCE [LARGE SCALE GENOMIC DNA]</scope>
    <source>
        <strain evidence="2">AR-01</strain>
    </source>
</reference>
<feature type="compositionally biased region" description="Basic and acidic residues" evidence="1">
    <location>
        <begin position="7"/>
        <end position="19"/>
    </location>
</feature>
<organism evidence="2 3">
    <name type="scientific">Datura stramonium</name>
    <name type="common">Jimsonweed</name>
    <name type="synonym">Common thornapple</name>
    <dbReference type="NCBI Taxonomy" id="4076"/>
    <lineage>
        <taxon>Eukaryota</taxon>
        <taxon>Viridiplantae</taxon>
        <taxon>Streptophyta</taxon>
        <taxon>Embryophyta</taxon>
        <taxon>Tracheophyta</taxon>
        <taxon>Spermatophyta</taxon>
        <taxon>Magnoliopsida</taxon>
        <taxon>eudicotyledons</taxon>
        <taxon>Gunneridae</taxon>
        <taxon>Pentapetalae</taxon>
        <taxon>asterids</taxon>
        <taxon>lamiids</taxon>
        <taxon>Solanales</taxon>
        <taxon>Solanaceae</taxon>
        <taxon>Solanoideae</taxon>
        <taxon>Datureae</taxon>
        <taxon>Datura</taxon>
    </lineage>
</organism>
<evidence type="ECO:0000313" key="2">
    <source>
        <dbReference type="EMBL" id="MCD9560985.1"/>
    </source>
</evidence>
<dbReference type="EMBL" id="JACEIK010002407">
    <property type="protein sequence ID" value="MCD9560985.1"/>
    <property type="molecule type" value="Genomic_DNA"/>
</dbReference>
<dbReference type="Proteomes" id="UP000823775">
    <property type="component" value="Unassembled WGS sequence"/>
</dbReference>
<evidence type="ECO:0000256" key="1">
    <source>
        <dbReference type="SAM" id="MobiDB-lite"/>
    </source>
</evidence>
<accession>A0ABS8UR66</accession>
<name>A0ABS8UR66_DATST</name>
<comment type="caution">
    <text evidence="2">The sequence shown here is derived from an EMBL/GenBank/DDBJ whole genome shotgun (WGS) entry which is preliminary data.</text>
</comment>
<keyword evidence="3" id="KW-1185">Reference proteome</keyword>